<dbReference type="AlphaFoldDB" id="A0A839IU64"/>
<sequence length="139" mass="15429">MSNNLLASWHSNHNKRLVSTVLPDGCRDVILKIMGSEKPVCFVSPLFDIPETVYIEVNTRFQGFPLKPGVEIKETELVDYFQDKPVAASELAEVLDDFTSLSPAVDEALACLASDVYSIKQASNRLGVSTRTLQWLILT</sequence>
<gene>
    <name evidence="1" type="ORF">H4O21_19995</name>
</gene>
<keyword evidence="2" id="KW-1185">Reference proteome</keyword>
<dbReference type="EMBL" id="JACJFM010000038">
    <property type="protein sequence ID" value="MBB1488895.1"/>
    <property type="molecule type" value="Genomic_DNA"/>
</dbReference>
<accession>A0A839IU64</accession>
<comment type="caution">
    <text evidence="1">The sequence shown here is derived from an EMBL/GenBank/DDBJ whole genome shotgun (WGS) entry which is preliminary data.</text>
</comment>
<name>A0A839IU64_9GAMM</name>
<organism evidence="1 2">
    <name type="scientific">Oceanospirillum sediminis</name>
    <dbReference type="NCBI Taxonomy" id="2760088"/>
    <lineage>
        <taxon>Bacteria</taxon>
        <taxon>Pseudomonadati</taxon>
        <taxon>Pseudomonadota</taxon>
        <taxon>Gammaproteobacteria</taxon>
        <taxon>Oceanospirillales</taxon>
        <taxon>Oceanospirillaceae</taxon>
        <taxon>Oceanospirillum</taxon>
    </lineage>
</organism>
<evidence type="ECO:0000313" key="1">
    <source>
        <dbReference type="EMBL" id="MBB1488895.1"/>
    </source>
</evidence>
<dbReference type="Proteomes" id="UP000565262">
    <property type="component" value="Unassembled WGS sequence"/>
</dbReference>
<evidence type="ECO:0000313" key="2">
    <source>
        <dbReference type="Proteomes" id="UP000565262"/>
    </source>
</evidence>
<dbReference type="RefSeq" id="WP_182810666.1">
    <property type="nucleotide sequence ID" value="NZ_JACJFM010000038.1"/>
</dbReference>
<proteinExistence type="predicted"/>
<reference evidence="1 2" key="1">
    <citation type="submission" date="2020-08" db="EMBL/GenBank/DDBJ databases">
        <title>Oceanospirillum sp. nov. isolated from marine sediment.</title>
        <authorList>
            <person name="Ji X."/>
        </authorList>
    </citation>
    <scope>NUCLEOTIDE SEQUENCE [LARGE SCALE GENOMIC DNA]</scope>
    <source>
        <strain evidence="1 2">D5</strain>
    </source>
</reference>
<protein>
    <submittedName>
        <fullName evidence="1">Uncharacterized protein</fullName>
    </submittedName>
</protein>